<comment type="caution">
    <text evidence="2">The sequence shown here is derived from an EMBL/GenBank/DDBJ whole genome shotgun (WGS) entry which is preliminary data.</text>
</comment>
<evidence type="ECO:0000313" key="2">
    <source>
        <dbReference type="EMBL" id="KAF9581330.1"/>
    </source>
</evidence>
<feature type="chain" id="PRO_5040422016" description="Peptidase inhibitor family I36" evidence="1">
    <location>
        <begin position="21"/>
        <end position="209"/>
    </location>
</feature>
<keyword evidence="3" id="KW-1185">Reference proteome</keyword>
<dbReference type="Proteomes" id="UP000780801">
    <property type="component" value="Unassembled WGS sequence"/>
</dbReference>
<protein>
    <recommendedName>
        <fullName evidence="4">Peptidase inhibitor family I36</fullName>
    </recommendedName>
</protein>
<dbReference type="AlphaFoldDB" id="A0A9P6FV79"/>
<keyword evidence="1" id="KW-0732">Signal</keyword>
<sequence>MKFSIFLPIAALAALATTQAQEDLSDMSLVPLGNDTVNATSTAYYTVWASPGFKGHKQRNKNTRGCYTLDGGAVGSFEGWSKMYYTFYKESHCRGKVLYKSKTAPVKRIDPIIYPRSLKIMDRDDDDDDDPKPKYSLIAWSEKYYGGDKQAITGMGCRSLNGRTIRSIQGTYKYKFYQEGNCWGKNILSVQGPKSSVNKMWPRSVYIYK</sequence>
<reference evidence="2" key="1">
    <citation type="journal article" date="2020" name="Fungal Divers.">
        <title>Resolving the Mortierellaceae phylogeny through synthesis of multi-gene phylogenetics and phylogenomics.</title>
        <authorList>
            <person name="Vandepol N."/>
            <person name="Liber J."/>
            <person name="Desiro A."/>
            <person name="Na H."/>
            <person name="Kennedy M."/>
            <person name="Barry K."/>
            <person name="Grigoriev I.V."/>
            <person name="Miller A.N."/>
            <person name="O'Donnell K."/>
            <person name="Stajich J.E."/>
            <person name="Bonito G."/>
        </authorList>
    </citation>
    <scope>NUCLEOTIDE SEQUENCE</scope>
    <source>
        <strain evidence="2">KOD1015</strain>
    </source>
</reference>
<name>A0A9P6FV79_9FUNG</name>
<evidence type="ECO:0000256" key="1">
    <source>
        <dbReference type="SAM" id="SignalP"/>
    </source>
</evidence>
<dbReference type="EMBL" id="JAABOA010001552">
    <property type="protein sequence ID" value="KAF9581330.1"/>
    <property type="molecule type" value="Genomic_DNA"/>
</dbReference>
<gene>
    <name evidence="2" type="ORF">BGW38_001698</name>
</gene>
<feature type="signal peptide" evidence="1">
    <location>
        <begin position="1"/>
        <end position="20"/>
    </location>
</feature>
<organism evidence="2 3">
    <name type="scientific">Lunasporangiospora selenospora</name>
    <dbReference type="NCBI Taxonomy" id="979761"/>
    <lineage>
        <taxon>Eukaryota</taxon>
        <taxon>Fungi</taxon>
        <taxon>Fungi incertae sedis</taxon>
        <taxon>Mucoromycota</taxon>
        <taxon>Mortierellomycotina</taxon>
        <taxon>Mortierellomycetes</taxon>
        <taxon>Mortierellales</taxon>
        <taxon>Mortierellaceae</taxon>
        <taxon>Lunasporangiospora</taxon>
    </lineage>
</organism>
<proteinExistence type="predicted"/>
<dbReference type="OrthoDB" id="2381083at2759"/>
<evidence type="ECO:0000313" key="3">
    <source>
        <dbReference type="Proteomes" id="UP000780801"/>
    </source>
</evidence>
<evidence type="ECO:0008006" key="4">
    <source>
        <dbReference type="Google" id="ProtNLM"/>
    </source>
</evidence>
<accession>A0A9P6FV79</accession>